<gene>
    <name evidence="4" type="primary">109591238</name>
</gene>
<evidence type="ECO:0000313" key="4">
    <source>
        <dbReference type="EnsemblMetazoa" id="Aqu2.1.41244_001"/>
    </source>
</evidence>
<dbReference type="KEGG" id="aqu:109591238"/>
<dbReference type="Pfam" id="PF00929">
    <property type="entry name" value="RNase_T"/>
    <property type="match status" value="1"/>
</dbReference>
<accession>A0A1X7VMY4</accession>
<proteinExistence type="predicted"/>
<dbReference type="SUPFAM" id="SSF53098">
    <property type="entry name" value="Ribonuclease H-like"/>
    <property type="match status" value="1"/>
</dbReference>
<dbReference type="InterPro" id="IPR013520">
    <property type="entry name" value="Ribonucl_H"/>
</dbReference>
<dbReference type="Gene3D" id="3.30.420.10">
    <property type="entry name" value="Ribonuclease H-like superfamily/Ribonuclease H"/>
    <property type="match status" value="1"/>
</dbReference>
<keyword evidence="1" id="KW-0540">Nuclease</keyword>
<dbReference type="STRING" id="400682.A0A1X7VMY4"/>
<dbReference type="GO" id="GO:0005634">
    <property type="term" value="C:nucleus"/>
    <property type="evidence" value="ECO:0007669"/>
    <property type="project" value="TreeGrafter"/>
</dbReference>
<sequence>MALPREYYSVDVECVATGRRHDDRSVAFVALVDQNERCLYKEKVRVDKPIMSYLTPLTGLRRGDLDNGKSLDTVIRDIKRFLGPNVVLVGQGVKSDIGWLHLQQGIDFKSSVDLGDFFKVYNPRYNNYSHFSLQHEANVLLGPGTIGSQHDPEHDARISIRLFNKYYANPALKARDEKRLIEIRPEPSWAKQNDYRWEGVCMAAYMPKKCFCGAPTYAD</sequence>
<dbReference type="GO" id="GO:0004527">
    <property type="term" value="F:exonuclease activity"/>
    <property type="evidence" value="ECO:0007669"/>
    <property type="project" value="InterPro"/>
</dbReference>
<reference evidence="5" key="1">
    <citation type="journal article" date="2010" name="Nature">
        <title>The Amphimedon queenslandica genome and the evolution of animal complexity.</title>
        <authorList>
            <person name="Srivastava M."/>
            <person name="Simakov O."/>
            <person name="Chapman J."/>
            <person name="Fahey B."/>
            <person name="Gauthier M.E."/>
            <person name="Mitros T."/>
            <person name="Richards G.S."/>
            <person name="Conaco C."/>
            <person name="Dacre M."/>
            <person name="Hellsten U."/>
            <person name="Larroux C."/>
            <person name="Putnam N.H."/>
            <person name="Stanke M."/>
            <person name="Adamska M."/>
            <person name="Darling A."/>
            <person name="Degnan S.M."/>
            <person name="Oakley T.H."/>
            <person name="Plachetzki D.C."/>
            <person name="Zhai Y."/>
            <person name="Adamski M."/>
            <person name="Calcino A."/>
            <person name="Cummins S.F."/>
            <person name="Goodstein D.M."/>
            <person name="Harris C."/>
            <person name="Jackson D.J."/>
            <person name="Leys S.P."/>
            <person name="Shu S."/>
            <person name="Woodcroft B.J."/>
            <person name="Vervoort M."/>
            <person name="Kosik K.S."/>
            <person name="Manning G."/>
            <person name="Degnan B.M."/>
            <person name="Rokhsar D.S."/>
        </authorList>
    </citation>
    <scope>NUCLEOTIDE SEQUENCE [LARGE SCALE GENOMIC DNA]</scope>
</reference>
<keyword evidence="2" id="KW-0378">Hydrolase</keyword>
<dbReference type="FunCoup" id="A0A1X7VMY4">
    <property type="interactions" value="540"/>
</dbReference>
<name>A0A1X7VMY4_AMPQE</name>
<dbReference type="OrthoDB" id="8191639at2759"/>
<organism evidence="4">
    <name type="scientific">Amphimedon queenslandica</name>
    <name type="common">Sponge</name>
    <dbReference type="NCBI Taxonomy" id="400682"/>
    <lineage>
        <taxon>Eukaryota</taxon>
        <taxon>Metazoa</taxon>
        <taxon>Porifera</taxon>
        <taxon>Demospongiae</taxon>
        <taxon>Heteroscleromorpha</taxon>
        <taxon>Haplosclerida</taxon>
        <taxon>Niphatidae</taxon>
        <taxon>Amphimedon</taxon>
    </lineage>
</organism>
<dbReference type="Proteomes" id="UP000007879">
    <property type="component" value="Unassembled WGS sequence"/>
</dbReference>
<dbReference type="EnsemblMetazoa" id="Aqu2.1.41244_001">
    <property type="protein sequence ID" value="Aqu2.1.41244_001"/>
    <property type="gene ID" value="Aqu2.1.41244"/>
</dbReference>
<dbReference type="eggNOG" id="ENOG502SAPF">
    <property type="taxonomic scope" value="Eukaryota"/>
</dbReference>
<dbReference type="GO" id="GO:0003676">
    <property type="term" value="F:nucleic acid binding"/>
    <property type="evidence" value="ECO:0007669"/>
    <property type="project" value="InterPro"/>
</dbReference>
<protein>
    <recommendedName>
        <fullName evidence="3">Exonuclease domain-containing protein</fullName>
    </recommendedName>
</protein>
<dbReference type="SMART" id="SM00479">
    <property type="entry name" value="EXOIII"/>
    <property type="match status" value="1"/>
</dbReference>
<dbReference type="EnsemblMetazoa" id="XM_020007013.1">
    <property type="protein sequence ID" value="XP_019862572.1"/>
    <property type="gene ID" value="LOC109591238"/>
</dbReference>
<dbReference type="InterPro" id="IPR036397">
    <property type="entry name" value="RNaseH_sf"/>
</dbReference>
<evidence type="ECO:0000313" key="5">
    <source>
        <dbReference type="Proteomes" id="UP000007879"/>
    </source>
</evidence>
<evidence type="ECO:0000256" key="1">
    <source>
        <dbReference type="ARBA" id="ARBA00022722"/>
    </source>
</evidence>
<evidence type="ECO:0000256" key="2">
    <source>
        <dbReference type="ARBA" id="ARBA00022801"/>
    </source>
</evidence>
<evidence type="ECO:0000259" key="3">
    <source>
        <dbReference type="SMART" id="SM00479"/>
    </source>
</evidence>
<dbReference type="PANTHER" id="PTHR12801:SF159">
    <property type="entry name" value="C3H1-TYPE DOMAIN-CONTAINING PROTEIN"/>
    <property type="match status" value="1"/>
</dbReference>
<reference evidence="4" key="2">
    <citation type="submission" date="2017-05" db="UniProtKB">
        <authorList>
            <consortium name="EnsemblMetazoa"/>
        </authorList>
    </citation>
    <scope>IDENTIFICATION</scope>
</reference>
<dbReference type="PANTHER" id="PTHR12801">
    <property type="entry name" value="RNA EXONUCLEASE REXO1 / RECO3 FAMILY MEMBER-RELATED"/>
    <property type="match status" value="1"/>
</dbReference>
<dbReference type="AlphaFoldDB" id="A0A1X7VMY4"/>
<keyword evidence="5" id="KW-1185">Reference proteome</keyword>
<dbReference type="InterPro" id="IPR047021">
    <property type="entry name" value="REXO1/3/4-like"/>
</dbReference>
<dbReference type="InterPro" id="IPR012337">
    <property type="entry name" value="RNaseH-like_sf"/>
</dbReference>
<feature type="domain" description="Exonuclease" evidence="3">
    <location>
        <begin position="6"/>
        <end position="172"/>
    </location>
</feature>
<dbReference type="InParanoid" id="A0A1X7VMY4"/>